<evidence type="ECO:0000313" key="3">
    <source>
        <dbReference type="Proteomes" id="UP000260812"/>
    </source>
</evidence>
<evidence type="ECO:0000313" key="2">
    <source>
        <dbReference type="EMBL" id="RGE63380.1"/>
    </source>
</evidence>
<feature type="region of interest" description="Disordered" evidence="1">
    <location>
        <begin position="92"/>
        <end position="113"/>
    </location>
</feature>
<dbReference type="EMBL" id="QVLV01000003">
    <property type="protein sequence ID" value="RGE63380.1"/>
    <property type="molecule type" value="Genomic_DNA"/>
</dbReference>
<sequence>MRPPAWGCRCISSPGAALGEFPVQSQKRGVSNCFRRPEFCQRGQNSSAGNGVVGSRGRWERPLPVFVRQAARGGRIPASGSSKKHHRFFLWTGNSPKAAPGEEIQQQPHTGGRIPLAMRQGCAGLTDVIRTS</sequence>
<accession>A0A3E3I8L1</accession>
<proteinExistence type="predicted"/>
<dbReference type="Proteomes" id="UP000260812">
    <property type="component" value="Unassembled WGS sequence"/>
</dbReference>
<protein>
    <submittedName>
        <fullName evidence="2">Uncharacterized protein</fullName>
    </submittedName>
</protein>
<keyword evidence="3" id="KW-1185">Reference proteome</keyword>
<organism evidence="2 3">
    <name type="scientific">Eisenbergiella massiliensis</name>
    <dbReference type="NCBI Taxonomy" id="1720294"/>
    <lineage>
        <taxon>Bacteria</taxon>
        <taxon>Bacillati</taxon>
        <taxon>Bacillota</taxon>
        <taxon>Clostridia</taxon>
        <taxon>Lachnospirales</taxon>
        <taxon>Lachnospiraceae</taxon>
        <taxon>Eisenbergiella</taxon>
    </lineage>
</organism>
<name>A0A3E3I8L1_9FIRM</name>
<gene>
    <name evidence="2" type="ORF">DXC51_05300</name>
</gene>
<comment type="caution">
    <text evidence="2">The sequence shown here is derived from an EMBL/GenBank/DDBJ whole genome shotgun (WGS) entry which is preliminary data.</text>
</comment>
<evidence type="ECO:0000256" key="1">
    <source>
        <dbReference type="SAM" id="MobiDB-lite"/>
    </source>
</evidence>
<reference evidence="2" key="1">
    <citation type="submission" date="2018-08" db="EMBL/GenBank/DDBJ databases">
        <title>A genome reference for cultivated species of the human gut microbiota.</title>
        <authorList>
            <person name="Zou Y."/>
            <person name="Xue W."/>
            <person name="Luo G."/>
        </authorList>
    </citation>
    <scope>NUCLEOTIDE SEQUENCE [LARGE SCALE GENOMIC DNA]</scope>
    <source>
        <strain evidence="2">TF05-5AC</strain>
    </source>
</reference>
<dbReference type="AlphaFoldDB" id="A0A3E3I8L1"/>